<dbReference type="GO" id="GO:0005829">
    <property type="term" value="C:cytosol"/>
    <property type="evidence" value="ECO:0007669"/>
    <property type="project" value="TreeGrafter"/>
</dbReference>
<evidence type="ECO:0000259" key="2">
    <source>
        <dbReference type="Pfam" id="PF01656"/>
    </source>
</evidence>
<dbReference type="RefSeq" id="WP_179542252.1">
    <property type="nucleotide sequence ID" value="NZ_JACCFY010000001.1"/>
</dbReference>
<dbReference type="AlphaFoldDB" id="A0A7Z0KCU3"/>
<evidence type="ECO:0000313" key="4">
    <source>
        <dbReference type="Proteomes" id="UP000535437"/>
    </source>
</evidence>
<dbReference type="PANTHER" id="PTHR43384:SF13">
    <property type="entry name" value="SLR0110 PROTEIN"/>
    <property type="match status" value="1"/>
</dbReference>
<dbReference type="EMBL" id="JACCFY010000001">
    <property type="protein sequence ID" value="NYJ78967.1"/>
    <property type="molecule type" value="Genomic_DNA"/>
</dbReference>
<sequence length="521" mass="55566">MRRCSVITAGHLHHDHIAAVERIHGPVTIDRRCADLAELMAAARAGWADAALIIGQTDTLTGSLLTELTEPGIVVVVVSDVAVERTRLRNLGAVALPDDVDVEVLVDALRGRPVPDEPTVGSVPEVASGDCAGVLPAADPQAASDSDAGSPAGGADPLDEELADLLRSTGQQESPDLSDVPDRDSDRDSDQDTDGDSDQDTDRDFDQDTDRDSDQDADGGAEVESDDSSVSRADIRPTVPGETRIAGITTVWGAPGSPGRTTLAVNLAAELALTGAHVLLIDADTVASSVAAHLGLLEESAGLAQACRQADLGRLDSARLRRAATVVDISGSRLHLLTGLPRADRWPELREGALRQVLQLADRDFDHVIVDVAAPTEQDEELTFDTRAPQRNAATVVAVEEAHTLLAVGAPDPVSFPRLIKGLDDLRLNVPQAPRPLVLINQTRREAVGRAPEDQLREAWTRFGSEEPLEIFLPWDRAACDDALLTGRVLAESAPQSDLRRAVAELAGADLPTRRRRRLRR</sequence>
<name>A0A7Z0KCU3_9MICC</name>
<dbReference type="Pfam" id="PF01656">
    <property type="entry name" value="CbiA"/>
    <property type="match status" value="1"/>
</dbReference>
<dbReference type="Gene3D" id="3.40.50.300">
    <property type="entry name" value="P-loop containing nucleotide triphosphate hydrolases"/>
    <property type="match status" value="1"/>
</dbReference>
<dbReference type="InterPro" id="IPR027417">
    <property type="entry name" value="P-loop_NTPase"/>
</dbReference>
<feature type="compositionally biased region" description="Basic and acidic residues" evidence="1">
    <location>
        <begin position="180"/>
        <end position="190"/>
    </location>
</feature>
<organism evidence="3 4">
    <name type="scientific">Nesterenkonia xinjiangensis</name>
    <dbReference type="NCBI Taxonomy" id="225327"/>
    <lineage>
        <taxon>Bacteria</taxon>
        <taxon>Bacillati</taxon>
        <taxon>Actinomycetota</taxon>
        <taxon>Actinomycetes</taxon>
        <taxon>Micrococcales</taxon>
        <taxon>Micrococcaceae</taxon>
        <taxon>Nesterenkonia</taxon>
    </lineage>
</organism>
<feature type="region of interest" description="Disordered" evidence="1">
    <location>
        <begin position="112"/>
        <end position="241"/>
    </location>
</feature>
<feature type="compositionally biased region" description="Acidic residues" evidence="1">
    <location>
        <begin position="215"/>
        <end position="227"/>
    </location>
</feature>
<protein>
    <submittedName>
        <fullName evidence="3">Mrp family chromosome partitioning ATPase</fullName>
    </submittedName>
</protein>
<dbReference type="GO" id="GO:0051782">
    <property type="term" value="P:negative regulation of cell division"/>
    <property type="evidence" value="ECO:0007669"/>
    <property type="project" value="TreeGrafter"/>
</dbReference>
<proteinExistence type="predicted"/>
<evidence type="ECO:0000313" key="3">
    <source>
        <dbReference type="EMBL" id="NYJ78967.1"/>
    </source>
</evidence>
<evidence type="ECO:0000256" key="1">
    <source>
        <dbReference type="SAM" id="MobiDB-lite"/>
    </source>
</evidence>
<dbReference type="GO" id="GO:0016887">
    <property type="term" value="F:ATP hydrolysis activity"/>
    <property type="evidence" value="ECO:0007669"/>
    <property type="project" value="TreeGrafter"/>
</dbReference>
<feature type="compositionally biased region" description="Low complexity" evidence="1">
    <location>
        <begin position="136"/>
        <end position="156"/>
    </location>
</feature>
<dbReference type="SUPFAM" id="SSF52540">
    <property type="entry name" value="P-loop containing nucleoside triphosphate hydrolases"/>
    <property type="match status" value="1"/>
</dbReference>
<dbReference type="Proteomes" id="UP000535437">
    <property type="component" value="Unassembled WGS sequence"/>
</dbReference>
<dbReference type="PANTHER" id="PTHR43384">
    <property type="entry name" value="SEPTUM SITE-DETERMINING PROTEIN MIND HOMOLOG, CHLOROPLASTIC-RELATED"/>
    <property type="match status" value="1"/>
</dbReference>
<dbReference type="GO" id="GO:0009898">
    <property type="term" value="C:cytoplasmic side of plasma membrane"/>
    <property type="evidence" value="ECO:0007669"/>
    <property type="project" value="TreeGrafter"/>
</dbReference>
<gene>
    <name evidence="3" type="ORF">HNR09_002378</name>
</gene>
<comment type="caution">
    <text evidence="3">The sequence shown here is derived from an EMBL/GenBank/DDBJ whole genome shotgun (WGS) entry which is preliminary data.</text>
</comment>
<feature type="compositionally biased region" description="Basic and acidic residues" evidence="1">
    <location>
        <begin position="200"/>
        <end position="214"/>
    </location>
</feature>
<accession>A0A7Z0KCU3</accession>
<dbReference type="InterPro" id="IPR002586">
    <property type="entry name" value="CobQ/CobB/MinD/ParA_Nub-bd_dom"/>
</dbReference>
<keyword evidence="4" id="KW-1185">Reference proteome</keyword>
<feature type="domain" description="CobQ/CobB/MinD/ParA nucleotide binding" evidence="2">
    <location>
        <begin position="255"/>
        <end position="458"/>
    </location>
</feature>
<dbReference type="GO" id="GO:0005524">
    <property type="term" value="F:ATP binding"/>
    <property type="evidence" value="ECO:0007669"/>
    <property type="project" value="TreeGrafter"/>
</dbReference>
<dbReference type="InterPro" id="IPR050625">
    <property type="entry name" value="ParA/MinD_ATPase"/>
</dbReference>
<reference evidence="3 4" key="1">
    <citation type="submission" date="2020-07" db="EMBL/GenBank/DDBJ databases">
        <title>Sequencing the genomes of 1000 actinobacteria strains.</title>
        <authorList>
            <person name="Klenk H.-P."/>
        </authorList>
    </citation>
    <scope>NUCLEOTIDE SEQUENCE [LARGE SCALE GENOMIC DNA]</scope>
    <source>
        <strain evidence="3 4">DSM 15475</strain>
    </source>
</reference>